<dbReference type="OrthoDB" id="5946463at2"/>
<keyword evidence="1" id="KW-1133">Transmembrane helix</keyword>
<comment type="caution">
    <text evidence="2">The sequence shown here is derived from an EMBL/GenBank/DDBJ whole genome shotgun (WGS) entry which is preliminary data.</text>
</comment>
<organism evidence="2 3">
    <name type="scientific">Chitinophaga flava</name>
    <dbReference type="NCBI Taxonomy" id="2259036"/>
    <lineage>
        <taxon>Bacteria</taxon>
        <taxon>Pseudomonadati</taxon>
        <taxon>Bacteroidota</taxon>
        <taxon>Chitinophagia</taxon>
        <taxon>Chitinophagales</taxon>
        <taxon>Chitinophagaceae</taxon>
        <taxon>Chitinophaga</taxon>
    </lineage>
</organism>
<feature type="transmembrane region" description="Helical" evidence="1">
    <location>
        <begin position="158"/>
        <end position="176"/>
    </location>
</feature>
<reference evidence="2 3" key="1">
    <citation type="submission" date="2018-05" db="EMBL/GenBank/DDBJ databases">
        <title>Chitinophaga sp. K3CV102501T nov., isolated from isolated from a monsoon evergreen broad-leaved forest soil.</title>
        <authorList>
            <person name="Lv Y."/>
        </authorList>
    </citation>
    <scope>NUCLEOTIDE SEQUENCE [LARGE SCALE GENOMIC DNA]</scope>
    <source>
        <strain evidence="2 3">GDMCC 1.1325</strain>
    </source>
</reference>
<evidence type="ECO:0000256" key="1">
    <source>
        <dbReference type="SAM" id="Phobius"/>
    </source>
</evidence>
<dbReference type="Pfam" id="PF12730">
    <property type="entry name" value="ABC2_membrane_4"/>
    <property type="match status" value="1"/>
</dbReference>
<evidence type="ECO:0000313" key="3">
    <source>
        <dbReference type="Proteomes" id="UP000253410"/>
    </source>
</evidence>
<name>A0A365XTX4_9BACT</name>
<dbReference type="CDD" id="cd21809">
    <property type="entry name" value="ABC-2_lan_permease-like"/>
    <property type="match status" value="1"/>
</dbReference>
<dbReference type="Proteomes" id="UP000253410">
    <property type="component" value="Unassembled WGS sequence"/>
</dbReference>
<keyword evidence="3" id="KW-1185">Reference proteome</keyword>
<keyword evidence="1" id="KW-0472">Membrane</keyword>
<evidence type="ECO:0008006" key="4">
    <source>
        <dbReference type="Google" id="ProtNLM"/>
    </source>
</evidence>
<dbReference type="RefSeq" id="WP_113618575.1">
    <property type="nucleotide sequence ID" value="NZ_QFFJ01000002.1"/>
</dbReference>
<protein>
    <recommendedName>
        <fullName evidence="4">ABC transporter permease</fullName>
    </recommendedName>
</protein>
<feature type="transmembrane region" description="Helical" evidence="1">
    <location>
        <begin position="183"/>
        <end position="203"/>
    </location>
</feature>
<keyword evidence="1" id="KW-0812">Transmembrane</keyword>
<gene>
    <name evidence="2" type="ORF">DF182_25415</name>
</gene>
<evidence type="ECO:0000313" key="2">
    <source>
        <dbReference type="EMBL" id="RBL89827.1"/>
    </source>
</evidence>
<dbReference type="AlphaFoldDB" id="A0A365XTX4"/>
<feature type="transmembrane region" description="Helical" evidence="1">
    <location>
        <begin position="63"/>
        <end position="84"/>
    </location>
</feature>
<feature type="transmembrane region" description="Helical" evidence="1">
    <location>
        <begin position="20"/>
        <end position="43"/>
    </location>
</feature>
<accession>A0A365XTX4</accession>
<dbReference type="EMBL" id="QFFJ01000002">
    <property type="protein sequence ID" value="RBL89827.1"/>
    <property type="molecule type" value="Genomic_DNA"/>
</dbReference>
<proteinExistence type="predicted"/>
<sequence length="257" mass="29818">MIAYIHSLQSEWLKKRHSAAAWLTVAGGLFVPLFMLCVRFYYFDQLPKTNAAPDIWEQLYNHAWRYMSFFLLPMGVILTTSLITQLETSNNTWKLLHVTPQRPSIIFLAKLTVILLMLLQFFLLFNIGIYLTGIVPALLVRDVPFPAEAFPWLKYLNGNWQFLITCLPIVALQYLLGLLYRNFLLPLGVGLGLYITAMIVFRWKYSFIIPYIYCVLVFNNSFNPVDRPVSIQVLATGYFLLFSILAYVFYINKKEKG</sequence>
<feature type="transmembrane region" description="Helical" evidence="1">
    <location>
        <begin position="229"/>
        <end position="251"/>
    </location>
</feature>
<feature type="transmembrane region" description="Helical" evidence="1">
    <location>
        <begin position="105"/>
        <end position="138"/>
    </location>
</feature>